<keyword evidence="7" id="KW-1185">Reference proteome</keyword>
<dbReference type="AlphaFoldDB" id="A0A1I1YI44"/>
<keyword evidence="3" id="KW-0560">Oxidoreductase</keyword>
<dbReference type="GO" id="GO:0051539">
    <property type="term" value="F:4 iron, 4 sulfur cluster binding"/>
    <property type="evidence" value="ECO:0007669"/>
    <property type="project" value="UniProtKB-KW"/>
</dbReference>
<evidence type="ECO:0000256" key="1">
    <source>
        <dbReference type="ARBA" id="ARBA00022485"/>
    </source>
</evidence>
<dbReference type="InterPro" id="IPR039650">
    <property type="entry name" value="HdrA-like"/>
</dbReference>
<reference evidence="7" key="1">
    <citation type="submission" date="2016-10" db="EMBL/GenBank/DDBJ databases">
        <authorList>
            <person name="Varghese N."/>
            <person name="Submissions S."/>
        </authorList>
    </citation>
    <scope>NUCLEOTIDE SEQUENCE [LARGE SCALE GENOMIC DNA]</scope>
    <source>
        <strain evidence="7">CGMCC 1.10784</strain>
    </source>
</reference>
<evidence type="ECO:0000313" key="6">
    <source>
        <dbReference type="EMBL" id="SFE19206.1"/>
    </source>
</evidence>
<dbReference type="Gene3D" id="3.50.50.60">
    <property type="entry name" value="FAD/NAD(P)-binding domain"/>
    <property type="match status" value="2"/>
</dbReference>
<organism evidence="6 7">
    <name type="scientific">Paenibacillus catalpae</name>
    <dbReference type="NCBI Taxonomy" id="1045775"/>
    <lineage>
        <taxon>Bacteria</taxon>
        <taxon>Bacillati</taxon>
        <taxon>Bacillota</taxon>
        <taxon>Bacilli</taxon>
        <taxon>Bacillales</taxon>
        <taxon>Paenibacillaceae</taxon>
        <taxon>Paenibacillus</taxon>
    </lineage>
</organism>
<evidence type="ECO:0000256" key="2">
    <source>
        <dbReference type="ARBA" id="ARBA00022723"/>
    </source>
</evidence>
<dbReference type="PANTHER" id="PTHR43498">
    <property type="entry name" value="FERREDOXIN:COB-COM HETERODISULFIDE REDUCTASE SUBUNIT A"/>
    <property type="match status" value="1"/>
</dbReference>
<name>A0A1I1YI44_9BACL</name>
<evidence type="ECO:0000313" key="7">
    <source>
        <dbReference type="Proteomes" id="UP000198855"/>
    </source>
</evidence>
<dbReference type="PANTHER" id="PTHR43498:SF1">
    <property type="entry name" value="COB--COM HETERODISULFIDE REDUCTASE IRON-SULFUR SUBUNIT A"/>
    <property type="match status" value="1"/>
</dbReference>
<dbReference type="PROSITE" id="PS51257">
    <property type="entry name" value="PROKAR_LIPOPROTEIN"/>
    <property type="match status" value="1"/>
</dbReference>
<keyword evidence="1" id="KW-0004">4Fe-4S</keyword>
<evidence type="ECO:0000256" key="5">
    <source>
        <dbReference type="ARBA" id="ARBA00023014"/>
    </source>
</evidence>
<dbReference type="Proteomes" id="UP000198855">
    <property type="component" value="Unassembled WGS sequence"/>
</dbReference>
<keyword evidence="4" id="KW-0408">Iron</keyword>
<dbReference type="InterPro" id="IPR036188">
    <property type="entry name" value="FAD/NAD-bd_sf"/>
</dbReference>
<dbReference type="EMBL" id="FOMT01000002">
    <property type="protein sequence ID" value="SFE19206.1"/>
    <property type="molecule type" value="Genomic_DNA"/>
</dbReference>
<dbReference type="Pfam" id="PF12831">
    <property type="entry name" value="FAD_oxidored"/>
    <property type="match status" value="3"/>
</dbReference>
<keyword evidence="5" id="KW-0411">Iron-sulfur</keyword>
<dbReference type="OrthoDB" id="9777740at2"/>
<dbReference type="GO" id="GO:0046872">
    <property type="term" value="F:metal ion binding"/>
    <property type="evidence" value="ECO:0007669"/>
    <property type="project" value="UniProtKB-KW"/>
</dbReference>
<protein>
    <submittedName>
        <fullName evidence="6">FAD dependent oxidoreductase</fullName>
    </submittedName>
</protein>
<dbReference type="STRING" id="1045775.SAMN05216378_2662"/>
<sequence>MDKLRIDRAAVPVLGEADAAVIGGSLAGIACALELANAGKRVWLIEPRTYMGRELTATLRPWLELPPDLGTLPELIGTLLGAQQQEGDEKHPPLTADLGGPVYTALYPDRLKLSLEDALEGAGVRFLYASLLVGIEQQEGRVAGVVIANKSGRQLIACPLIVDATETALAATLCGEDVTSYRGGSEARYVRTLEFVGVDVRAGGDYDAAPRVGVPLAMDVPADIGADGGEIRIRRGCRGRGHVYVEFAMTLPSENTLEASHARELEARRRGMRLAVHLLQREPVFGKAVLSASSHELSGPFPAGEPGGAAATPEQTAVPAVPGVWSLFRAVYLHGDAELPDPIGAAAAGERLGRAIAGAGASAADSFANGRSAMPGQPALSASGTAVSGSAVSVNEPIPQAVQTEGKPIVRIPTFGGKDAVFPMFEVEALEIPVRDTVDVLVAGGGSSGACAAFTAAGEGVRTALVELNPGLGGTGTFGGVDSYWFGRKAGYAARIQAAFLEQQRQLRYKGHKWNIEAKMHTLLEQATGSGVELFLNAVTFGVVMQGSTVSGAVVATRWGPAAITAGAVIDATGDGDLAAFAGASSVYGSERDHTVMWYSLAQYTSPDKIQNNFTSMVDVSDVLDYTRAILAGRRRGTNVHDHGTYVATRESRHVKGDVVMKLSDQLLHRRWPDVINVHFSNHDVKGVSGADWVNVGLIPPNLEIEIPFRMLLPEGLDGILVAGKAVSATHDALPAIRMQADLENLGAAAALAAAQAVRTGMKLRAIDLQPLQRRLEDEGLLPSGTAGRTLRPVIYSDEDLERLVATIESERPLYEYSNMRMNEIHSDPIPFAEVCSVGPRIVPFLERALGCADGLRRIHLAQALAMVGSNAGVPVLIESILQELAGDVLPPRTADIMYVQLPPDHGAMPDAAYLMYSLAQAKDMRSIAVWNRVAELLKPDEDDFRDSLKGLYYYIDAVCQGAERLGDPGAIPALQAIRRVPFLRDQQSGQGYQPDYFLERRSMLELAIARGLAACGSSEGYEVLIGYLTDTRILLARQALLLLCRLSGMAYPAAGDPWKKWLERSRSSLRPRPSDMRLDIETNSATILR</sequence>
<proteinExistence type="predicted"/>
<accession>A0A1I1YI44</accession>
<gene>
    <name evidence="6" type="ORF">SAMN05216378_2662</name>
</gene>
<evidence type="ECO:0000256" key="3">
    <source>
        <dbReference type="ARBA" id="ARBA00023002"/>
    </source>
</evidence>
<keyword evidence="2" id="KW-0479">Metal-binding</keyword>
<evidence type="ECO:0000256" key="4">
    <source>
        <dbReference type="ARBA" id="ARBA00023004"/>
    </source>
</evidence>
<dbReference type="SUPFAM" id="SSF51905">
    <property type="entry name" value="FAD/NAD(P)-binding domain"/>
    <property type="match status" value="2"/>
</dbReference>
<dbReference type="GO" id="GO:0016491">
    <property type="term" value="F:oxidoreductase activity"/>
    <property type="evidence" value="ECO:0007669"/>
    <property type="project" value="UniProtKB-KW"/>
</dbReference>